<keyword evidence="2" id="KW-1185">Reference proteome</keyword>
<organism evidence="1 2">
    <name type="scientific">Candidatus Sulfobium mesophilum</name>
    <dbReference type="NCBI Taxonomy" id="2016548"/>
    <lineage>
        <taxon>Bacteria</taxon>
        <taxon>Pseudomonadati</taxon>
        <taxon>Nitrospirota</taxon>
        <taxon>Nitrospiria</taxon>
        <taxon>Nitrospirales</taxon>
        <taxon>Nitrospiraceae</taxon>
        <taxon>Candidatus Sulfobium</taxon>
    </lineage>
</organism>
<evidence type="ECO:0000313" key="1">
    <source>
        <dbReference type="EMBL" id="SPQ02041.1"/>
    </source>
</evidence>
<reference evidence="2" key="1">
    <citation type="submission" date="2018-03" db="EMBL/GenBank/DDBJ databases">
        <authorList>
            <person name="Zecchin S."/>
        </authorList>
    </citation>
    <scope>NUCLEOTIDE SEQUENCE [LARGE SCALE GENOMIC DNA]</scope>
</reference>
<name>A0A2U3QKU6_9BACT</name>
<dbReference type="AlphaFoldDB" id="A0A2U3QKU6"/>
<proteinExistence type="predicted"/>
<accession>A0A2U3QKU6</accession>
<gene>
    <name evidence="1" type="ORF">NBG4_880004</name>
</gene>
<dbReference type="EMBL" id="OUUY01000139">
    <property type="protein sequence ID" value="SPQ02041.1"/>
    <property type="molecule type" value="Genomic_DNA"/>
</dbReference>
<dbReference type="Proteomes" id="UP000245125">
    <property type="component" value="Unassembled WGS sequence"/>
</dbReference>
<evidence type="ECO:0000313" key="2">
    <source>
        <dbReference type="Proteomes" id="UP000245125"/>
    </source>
</evidence>
<protein>
    <submittedName>
        <fullName evidence="1">Uncharacterized protein</fullName>
    </submittedName>
</protein>
<sequence length="74" mass="8408">MAGDELADYAAASYSGLRILLLEIIYDKLDEKNAADQGNSAARVLIWKARVILPENIYLRFLPLRHLVLHEDIQ</sequence>